<sequence length="217" mass="24357">MPKISIGLVEDNPTIASDLWEKLSLSEDIELTLKAINGKDLFKKLAHTALPEVFLMDIEMAEMDGITTTRLLKEKYPSVKILILTMFDDDAKLFEAIKAGASGYLLKDEKPHKIINAISEVLEGGAPMSPLMAAKTLDLLRQGSNDIQIQSVSKSAELTLRENEILEWLVRGLNVRQISEKLFVSDKTIRKHLEHIYQKLQVRGSREAVAKVIGRTY</sequence>
<evidence type="ECO:0000259" key="4">
    <source>
        <dbReference type="PROSITE" id="PS50043"/>
    </source>
</evidence>
<dbReference type="SUPFAM" id="SSF46894">
    <property type="entry name" value="C-terminal effector domain of the bipartite response regulators"/>
    <property type="match status" value="1"/>
</dbReference>
<dbReference type="InterPro" id="IPR001789">
    <property type="entry name" value="Sig_transdc_resp-reg_receiver"/>
</dbReference>
<dbReference type="InterPro" id="IPR000792">
    <property type="entry name" value="Tscrpt_reg_LuxR_C"/>
</dbReference>
<dbReference type="CDD" id="cd17535">
    <property type="entry name" value="REC_NarL-like"/>
    <property type="match status" value="1"/>
</dbReference>
<keyword evidence="7" id="KW-1185">Reference proteome</keyword>
<dbReference type="InterPro" id="IPR039420">
    <property type="entry name" value="WalR-like"/>
</dbReference>
<feature type="domain" description="HTH luxR-type" evidence="4">
    <location>
        <begin position="151"/>
        <end position="216"/>
    </location>
</feature>
<dbReference type="GO" id="GO:0003677">
    <property type="term" value="F:DNA binding"/>
    <property type="evidence" value="ECO:0007669"/>
    <property type="project" value="UniProtKB-KW"/>
</dbReference>
<dbReference type="SMART" id="SM00448">
    <property type="entry name" value="REC"/>
    <property type="match status" value="1"/>
</dbReference>
<dbReference type="Pfam" id="PF00196">
    <property type="entry name" value="GerE"/>
    <property type="match status" value="1"/>
</dbReference>
<dbReference type="STRING" id="651661.SAMN05660293_00407"/>
<dbReference type="SUPFAM" id="SSF52172">
    <property type="entry name" value="CheY-like"/>
    <property type="match status" value="1"/>
</dbReference>
<dbReference type="PROSITE" id="PS50110">
    <property type="entry name" value="RESPONSE_REGULATORY"/>
    <property type="match status" value="1"/>
</dbReference>
<proteinExistence type="predicted"/>
<dbReference type="CDD" id="cd06170">
    <property type="entry name" value="LuxR_C_like"/>
    <property type="match status" value="1"/>
</dbReference>
<feature type="domain" description="Response regulatory" evidence="5">
    <location>
        <begin position="5"/>
        <end position="122"/>
    </location>
</feature>
<dbReference type="AlphaFoldDB" id="A0A1T5BJW5"/>
<dbReference type="InterPro" id="IPR058245">
    <property type="entry name" value="NreC/VraR/RcsB-like_REC"/>
</dbReference>
<dbReference type="Gene3D" id="3.40.50.2300">
    <property type="match status" value="1"/>
</dbReference>
<dbReference type="GO" id="GO:0006355">
    <property type="term" value="P:regulation of DNA-templated transcription"/>
    <property type="evidence" value="ECO:0007669"/>
    <property type="project" value="InterPro"/>
</dbReference>
<evidence type="ECO:0000256" key="3">
    <source>
        <dbReference type="PROSITE-ProRule" id="PRU00169"/>
    </source>
</evidence>
<evidence type="ECO:0000256" key="1">
    <source>
        <dbReference type="ARBA" id="ARBA00022553"/>
    </source>
</evidence>
<dbReference type="InterPro" id="IPR016032">
    <property type="entry name" value="Sig_transdc_resp-reg_C-effctor"/>
</dbReference>
<evidence type="ECO:0000256" key="2">
    <source>
        <dbReference type="ARBA" id="ARBA00023125"/>
    </source>
</evidence>
<dbReference type="Proteomes" id="UP000190897">
    <property type="component" value="Unassembled WGS sequence"/>
</dbReference>
<dbReference type="GO" id="GO:0000160">
    <property type="term" value="P:phosphorelay signal transduction system"/>
    <property type="evidence" value="ECO:0007669"/>
    <property type="project" value="InterPro"/>
</dbReference>
<keyword evidence="1 3" id="KW-0597">Phosphoprotein</keyword>
<dbReference type="Pfam" id="PF00072">
    <property type="entry name" value="Response_reg"/>
    <property type="match status" value="1"/>
</dbReference>
<name>A0A1T5BJW5_9BACT</name>
<dbReference type="PRINTS" id="PR00038">
    <property type="entry name" value="HTHLUXR"/>
</dbReference>
<gene>
    <name evidence="6" type="ORF">SAMN05660293_00407</name>
</gene>
<dbReference type="PANTHER" id="PTHR43214">
    <property type="entry name" value="TWO-COMPONENT RESPONSE REGULATOR"/>
    <property type="match status" value="1"/>
</dbReference>
<evidence type="ECO:0000259" key="5">
    <source>
        <dbReference type="PROSITE" id="PS50110"/>
    </source>
</evidence>
<keyword evidence="2" id="KW-0238">DNA-binding</keyword>
<dbReference type="InterPro" id="IPR011006">
    <property type="entry name" value="CheY-like_superfamily"/>
</dbReference>
<dbReference type="EMBL" id="FUZA01000001">
    <property type="protein sequence ID" value="SKB47455.1"/>
    <property type="molecule type" value="Genomic_DNA"/>
</dbReference>
<evidence type="ECO:0000313" key="6">
    <source>
        <dbReference type="EMBL" id="SKB47455.1"/>
    </source>
</evidence>
<dbReference type="RefSeq" id="WP_212567971.1">
    <property type="nucleotide sequence ID" value="NZ_FUZA01000001.1"/>
</dbReference>
<protein>
    <submittedName>
        <fullName evidence="6">Two component transcriptional regulator, LuxR family</fullName>
    </submittedName>
</protein>
<dbReference type="PROSITE" id="PS50043">
    <property type="entry name" value="HTH_LUXR_2"/>
    <property type="match status" value="1"/>
</dbReference>
<reference evidence="7" key="1">
    <citation type="submission" date="2017-02" db="EMBL/GenBank/DDBJ databases">
        <authorList>
            <person name="Varghese N."/>
            <person name="Submissions S."/>
        </authorList>
    </citation>
    <scope>NUCLEOTIDE SEQUENCE [LARGE SCALE GENOMIC DNA]</scope>
    <source>
        <strain evidence="7">DSM 22270</strain>
    </source>
</reference>
<organism evidence="6 7">
    <name type="scientific">Dyadobacter psychrophilus</name>
    <dbReference type="NCBI Taxonomy" id="651661"/>
    <lineage>
        <taxon>Bacteria</taxon>
        <taxon>Pseudomonadati</taxon>
        <taxon>Bacteroidota</taxon>
        <taxon>Cytophagia</taxon>
        <taxon>Cytophagales</taxon>
        <taxon>Spirosomataceae</taxon>
        <taxon>Dyadobacter</taxon>
    </lineage>
</organism>
<dbReference type="PROSITE" id="PS00622">
    <property type="entry name" value="HTH_LUXR_1"/>
    <property type="match status" value="1"/>
</dbReference>
<dbReference type="SMART" id="SM00421">
    <property type="entry name" value="HTH_LUXR"/>
    <property type="match status" value="1"/>
</dbReference>
<accession>A0A1T5BJW5</accession>
<evidence type="ECO:0000313" key="7">
    <source>
        <dbReference type="Proteomes" id="UP000190897"/>
    </source>
</evidence>
<feature type="modified residue" description="4-aspartylphosphate" evidence="3">
    <location>
        <position position="57"/>
    </location>
</feature>